<keyword evidence="1" id="KW-1133">Transmembrane helix</keyword>
<comment type="caution">
    <text evidence="2">The sequence shown here is derived from an EMBL/GenBank/DDBJ whole genome shotgun (WGS) entry which is preliminary data.</text>
</comment>
<dbReference type="HOGENOM" id="CLU_096106_0_0_9"/>
<feature type="transmembrane region" description="Helical" evidence="1">
    <location>
        <begin position="80"/>
        <end position="102"/>
    </location>
</feature>
<accession>C0EFG9</accession>
<keyword evidence="1" id="KW-0812">Transmembrane</keyword>
<organism evidence="2 3">
    <name type="scientific">[Clostridium] methylpentosum DSM 5476</name>
    <dbReference type="NCBI Taxonomy" id="537013"/>
    <lineage>
        <taxon>Bacteria</taxon>
        <taxon>Bacillati</taxon>
        <taxon>Bacillota</taxon>
        <taxon>Clostridia</taxon>
        <taxon>Eubacteriales</taxon>
        <taxon>Oscillospiraceae</taxon>
        <taxon>Oscillospiraceae incertae sedis</taxon>
    </lineage>
</organism>
<dbReference type="eggNOG" id="COG5522">
    <property type="taxonomic scope" value="Bacteria"/>
</dbReference>
<gene>
    <name evidence="2" type="ORF">CLOSTMETH_02611</name>
</gene>
<dbReference type="Proteomes" id="UP000003340">
    <property type="component" value="Unassembled WGS sequence"/>
</dbReference>
<dbReference type="InterPro" id="IPR011737">
    <property type="entry name" value="CHP02206_TP0381"/>
</dbReference>
<dbReference type="EMBL" id="ACEC01000091">
    <property type="protein sequence ID" value="EEG29778.1"/>
    <property type="molecule type" value="Genomic_DNA"/>
</dbReference>
<feature type="transmembrane region" description="Helical" evidence="1">
    <location>
        <begin position="172"/>
        <end position="198"/>
    </location>
</feature>
<evidence type="ECO:0000313" key="3">
    <source>
        <dbReference type="Proteomes" id="UP000003340"/>
    </source>
</evidence>
<keyword evidence="3" id="KW-1185">Reference proteome</keyword>
<reference evidence="2 3" key="2">
    <citation type="submission" date="2009-02" db="EMBL/GenBank/DDBJ databases">
        <title>Draft genome sequence of Clostridium methylpentosum (DSM 5476).</title>
        <authorList>
            <person name="Sudarsanam P."/>
            <person name="Ley R."/>
            <person name="Guruge J."/>
            <person name="Turnbaugh P.J."/>
            <person name="Mahowald M."/>
            <person name="Liep D."/>
            <person name="Gordon J."/>
        </authorList>
    </citation>
    <scope>NUCLEOTIDE SEQUENCE [LARGE SCALE GENOMIC DNA]</scope>
    <source>
        <strain evidence="2 3">DSM 5476</strain>
    </source>
</reference>
<feature type="transmembrane region" description="Helical" evidence="1">
    <location>
        <begin position="55"/>
        <end position="74"/>
    </location>
</feature>
<dbReference type="Pfam" id="PF14808">
    <property type="entry name" value="TMEM164"/>
    <property type="match status" value="1"/>
</dbReference>
<feature type="transmembrane region" description="Helical" evidence="1">
    <location>
        <begin position="218"/>
        <end position="237"/>
    </location>
</feature>
<dbReference type="NCBIfam" id="TIGR02206">
    <property type="entry name" value="intg_mem_TP0381"/>
    <property type="match status" value="1"/>
</dbReference>
<feature type="transmembrane region" description="Helical" evidence="1">
    <location>
        <begin position="142"/>
        <end position="160"/>
    </location>
</feature>
<evidence type="ECO:0000313" key="2">
    <source>
        <dbReference type="EMBL" id="EEG29778.1"/>
    </source>
</evidence>
<reference evidence="2 3" key="1">
    <citation type="submission" date="2009-01" db="EMBL/GenBank/DDBJ databases">
        <authorList>
            <person name="Fulton L."/>
            <person name="Clifton S."/>
            <person name="Fulton B."/>
            <person name="Xu J."/>
            <person name="Minx P."/>
            <person name="Pepin K.H."/>
            <person name="Johnson M."/>
            <person name="Bhonagiri V."/>
            <person name="Nash W.E."/>
            <person name="Mardis E.R."/>
            <person name="Wilson R.K."/>
        </authorList>
    </citation>
    <scope>NUCLEOTIDE SEQUENCE [LARGE SCALE GENOMIC DNA]</scope>
    <source>
        <strain evidence="2 3">DSM 5476</strain>
    </source>
</reference>
<proteinExistence type="predicted"/>
<keyword evidence="1" id="KW-0472">Membrane</keyword>
<dbReference type="STRING" id="537013.CLOSTMETH_02611"/>
<evidence type="ECO:0000256" key="1">
    <source>
        <dbReference type="SAM" id="Phobius"/>
    </source>
</evidence>
<name>C0EFG9_9FIRM</name>
<dbReference type="AlphaFoldDB" id="C0EFG9"/>
<protein>
    <submittedName>
        <fullName evidence="2">TIGR02206 family protein</fullName>
    </submittedName>
</protein>
<feature type="transmembrane region" description="Helical" evidence="1">
    <location>
        <begin position="24"/>
        <end position="43"/>
    </location>
</feature>
<feature type="transmembrane region" description="Helical" evidence="1">
    <location>
        <begin position="111"/>
        <end position="130"/>
    </location>
</feature>
<sequence length="252" mass="27954">MIREFFAFWPDVSPTSAFEQFDKVHLAAILVVALSLFVAIRGVIRLPQPTIGRILKITAVLLPFIELARVVWLISTGETAWYKLLPLHLCGTQVVFIPLAVFTNGQAVKEFVYATSLLGGVTAILFPAGIAGTYPFFHFQTLQTIALHSILIFVPLVMVLGQGFRPQFSNFFRVLCILVFVALVAGTVDVLFGENYMFLLEPPPGTPLVPLFHRSGRGVYLFALFCLVSLGMLLPFLPLRKKERTPLAEQSS</sequence>